<protein>
    <submittedName>
        <fullName evidence="1">Uncharacterized protein</fullName>
    </submittedName>
</protein>
<sequence>MALSRRVIRQTVGKDLGIIKVGTASAVDSSNKDDITDSSDDSPLDPGDAATLLNGAGLLIVDPDNSSGNLGYRRNITYTPSNQNLSFAAFGILAGTPIYEIHLEPLLHPLTDWPDLIDDGLALIRRISFQHILLNNRRYYDLRQYTDIKGPEMVRRLYFMGANLLQNADFALWDTGDDGPAQWTASAALARVEVVNYAQAAQCGSAETLYQDVEGIGGQSRRLKVVVWGKAASGATGTLRVTARLADDSSERENTDTIAADTEEQVEVEIETTQRTASLRIKMEAAAANVDWWAPMVYEVSAGRRQRVKPLTTMLSDGTMKMWVPPKTGVGQMALLLPYPALGSTATDTADLVTTAA</sequence>
<dbReference type="EMBL" id="LAZR01037143">
    <property type="protein sequence ID" value="KKL22979.1"/>
    <property type="molecule type" value="Genomic_DNA"/>
</dbReference>
<gene>
    <name evidence="1" type="ORF">LCGC14_2430010</name>
</gene>
<organism evidence="1">
    <name type="scientific">marine sediment metagenome</name>
    <dbReference type="NCBI Taxonomy" id="412755"/>
    <lineage>
        <taxon>unclassified sequences</taxon>
        <taxon>metagenomes</taxon>
        <taxon>ecological metagenomes</taxon>
    </lineage>
</organism>
<dbReference type="AlphaFoldDB" id="A0A0F9BM98"/>
<comment type="caution">
    <text evidence="1">The sequence shown here is derived from an EMBL/GenBank/DDBJ whole genome shotgun (WGS) entry which is preliminary data.</text>
</comment>
<accession>A0A0F9BM98</accession>
<name>A0A0F9BM98_9ZZZZ</name>
<proteinExistence type="predicted"/>
<feature type="non-terminal residue" evidence="1">
    <location>
        <position position="357"/>
    </location>
</feature>
<reference evidence="1" key="1">
    <citation type="journal article" date="2015" name="Nature">
        <title>Complex archaea that bridge the gap between prokaryotes and eukaryotes.</title>
        <authorList>
            <person name="Spang A."/>
            <person name="Saw J.H."/>
            <person name="Jorgensen S.L."/>
            <person name="Zaremba-Niedzwiedzka K."/>
            <person name="Martijn J."/>
            <person name="Lind A.E."/>
            <person name="van Eijk R."/>
            <person name="Schleper C."/>
            <person name="Guy L."/>
            <person name="Ettema T.J."/>
        </authorList>
    </citation>
    <scope>NUCLEOTIDE SEQUENCE</scope>
</reference>
<dbReference type="Gene3D" id="2.60.120.260">
    <property type="entry name" value="Galactose-binding domain-like"/>
    <property type="match status" value="1"/>
</dbReference>
<evidence type="ECO:0000313" key="1">
    <source>
        <dbReference type="EMBL" id="KKL22979.1"/>
    </source>
</evidence>